<dbReference type="PANTHER" id="PTHR43540">
    <property type="entry name" value="PEROXYUREIDOACRYLATE/UREIDOACRYLATE AMIDOHYDROLASE-RELATED"/>
    <property type="match status" value="1"/>
</dbReference>
<dbReference type="InterPro" id="IPR000868">
    <property type="entry name" value="Isochorismatase-like_dom"/>
</dbReference>
<dbReference type="CDD" id="cd01014">
    <property type="entry name" value="nicotinamidase_related"/>
    <property type="match status" value="1"/>
</dbReference>
<dbReference type="OrthoDB" id="9785724at2"/>
<dbReference type="GO" id="GO:0016787">
    <property type="term" value="F:hydrolase activity"/>
    <property type="evidence" value="ECO:0007669"/>
    <property type="project" value="UniProtKB-KW"/>
</dbReference>
<evidence type="ECO:0000259" key="3">
    <source>
        <dbReference type="Pfam" id="PF00857"/>
    </source>
</evidence>
<evidence type="ECO:0000256" key="2">
    <source>
        <dbReference type="ARBA" id="ARBA00022801"/>
    </source>
</evidence>
<evidence type="ECO:0000256" key="1">
    <source>
        <dbReference type="ARBA" id="ARBA00006336"/>
    </source>
</evidence>
<organism evidence="4 5">
    <name type="scientific">Bacillus oleivorans</name>
    <dbReference type="NCBI Taxonomy" id="1448271"/>
    <lineage>
        <taxon>Bacteria</taxon>
        <taxon>Bacillati</taxon>
        <taxon>Bacillota</taxon>
        <taxon>Bacilli</taxon>
        <taxon>Bacillales</taxon>
        <taxon>Bacillaceae</taxon>
        <taxon>Bacillus</taxon>
    </lineage>
</organism>
<evidence type="ECO:0000313" key="4">
    <source>
        <dbReference type="EMBL" id="SNX68050.1"/>
    </source>
</evidence>
<dbReference type="PANTHER" id="PTHR43540:SF14">
    <property type="entry name" value="ISOCHORISMATASE"/>
    <property type="match status" value="1"/>
</dbReference>
<evidence type="ECO:0000313" key="5">
    <source>
        <dbReference type="Proteomes" id="UP000219546"/>
    </source>
</evidence>
<keyword evidence="5" id="KW-1185">Reference proteome</keyword>
<dbReference type="SUPFAM" id="SSF52499">
    <property type="entry name" value="Isochorismatase-like hydrolases"/>
    <property type="match status" value="1"/>
</dbReference>
<keyword evidence="2" id="KW-0378">Hydrolase</keyword>
<dbReference type="EMBL" id="OAOP01000002">
    <property type="protein sequence ID" value="SNX68050.1"/>
    <property type="molecule type" value="Genomic_DNA"/>
</dbReference>
<dbReference type="Proteomes" id="UP000219546">
    <property type="component" value="Unassembled WGS sequence"/>
</dbReference>
<dbReference type="RefSeq" id="WP_097157452.1">
    <property type="nucleotide sequence ID" value="NZ_JBEPMQ010000001.1"/>
</dbReference>
<accession>A0A285CKH8</accession>
<sequence length="176" mass="19900">MNTALLIIDVQNGMFLEEEPVYNGDILMENVKKLISESRTNGTPIFYIQHNESEGEPLETGTYAWEIHSEIAPLQNDSIIQKTTPDSFFNTELDAELKKRGIDQLILAGIQTEICIDTTCRRAYSLGYKVTLASDAHGTWNSDPLTAEQIIQHHNRTLRFFAQVNPTSEIIAKQFV</sequence>
<reference evidence="4 5" key="1">
    <citation type="submission" date="2017-08" db="EMBL/GenBank/DDBJ databases">
        <authorList>
            <person name="de Groot N.N."/>
        </authorList>
    </citation>
    <scope>NUCLEOTIDE SEQUENCE [LARGE SCALE GENOMIC DNA]</scope>
    <source>
        <strain evidence="4 5">JC228</strain>
    </source>
</reference>
<proteinExistence type="inferred from homology"/>
<feature type="domain" description="Isochorismatase-like" evidence="3">
    <location>
        <begin position="3"/>
        <end position="143"/>
    </location>
</feature>
<comment type="similarity">
    <text evidence="1">Belongs to the isochorismatase family.</text>
</comment>
<protein>
    <submittedName>
        <fullName evidence="4">Nicotinamidase-related amidase</fullName>
    </submittedName>
</protein>
<gene>
    <name evidence="4" type="ORF">SAMN05877753_102257</name>
</gene>
<dbReference type="InterPro" id="IPR036380">
    <property type="entry name" value="Isochorismatase-like_sf"/>
</dbReference>
<dbReference type="AlphaFoldDB" id="A0A285CKH8"/>
<name>A0A285CKH8_9BACI</name>
<dbReference type="InterPro" id="IPR050272">
    <property type="entry name" value="Isochorismatase-like_hydrls"/>
</dbReference>
<dbReference type="Pfam" id="PF00857">
    <property type="entry name" value="Isochorismatase"/>
    <property type="match status" value="1"/>
</dbReference>
<dbReference type="Gene3D" id="3.40.50.850">
    <property type="entry name" value="Isochorismatase-like"/>
    <property type="match status" value="1"/>
</dbReference>